<dbReference type="SUPFAM" id="SSF54593">
    <property type="entry name" value="Glyoxalase/Bleomycin resistance protein/Dihydroxybiphenyl dioxygenase"/>
    <property type="match status" value="1"/>
</dbReference>
<dbReference type="PANTHER" id="PTHR43048:SF5">
    <property type="entry name" value="BLR5325 PROTEIN"/>
    <property type="match status" value="1"/>
</dbReference>
<dbReference type="Pfam" id="PF00903">
    <property type="entry name" value="Glyoxalase"/>
    <property type="match status" value="1"/>
</dbReference>
<evidence type="ECO:0000256" key="1">
    <source>
        <dbReference type="ARBA" id="ARBA00022723"/>
    </source>
</evidence>
<dbReference type="InterPro" id="IPR051785">
    <property type="entry name" value="MMCE/EMCE_epimerase"/>
</dbReference>
<proteinExistence type="predicted"/>
<dbReference type="PANTHER" id="PTHR43048">
    <property type="entry name" value="METHYLMALONYL-COA EPIMERASE"/>
    <property type="match status" value="1"/>
</dbReference>
<dbReference type="InterPro" id="IPR004360">
    <property type="entry name" value="Glyas_Fos-R_dOase_dom"/>
</dbReference>
<keyword evidence="4" id="KW-1185">Reference proteome</keyword>
<dbReference type="Proteomes" id="UP000317998">
    <property type="component" value="Unassembled WGS sequence"/>
</dbReference>
<accession>A0A542YJY2</accession>
<feature type="domain" description="VOC" evidence="2">
    <location>
        <begin position="2"/>
        <end position="132"/>
    </location>
</feature>
<dbReference type="EMBL" id="VFOM01000001">
    <property type="protein sequence ID" value="TQL48403.1"/>
    <property type="molecule type" value="Genomic_DNA"/>
</dbReference>
<name>A0A542YJY2_9MICO</name>
<evidence type="ECO:0000259" key="2">
    <source>
        <dbReference type="PROSITE" id="PS51819"/>
    </source>
</evidence>
<gene>
    <name evidence="3" type="ORF">FB562_1497</name>
</gene>
<dbReference type="OrthoDB" id="5242506at2"/>
<sequence>MHLDHVGLSVADLEAMTRWYCDTLGLRESAPFTIDAIGLRGTFVIGDDGFAIELLEREGSQPGLQAPDTATALLTRGYGHIALRIADVEGTHAALLAAGASERMPPQQSPEAGVRMSFVADPEGNLIELLDRSGAVGS</sequence>
<protein>
    <submittedName>
        <fullName evidence="3">Glyoxylase I family protein</fullName>
    </submittedName>
</protein>
<dbReference type="AlphaFoldDB" id="A0A542YJY2"/>
<dbReference type="Gene3D" id="3.10.180.10">
    <property type="entry name" value="2,3-Dihydroxybiphenyl 1,2-Dioxygenase, domain 1"/>
    <property type="match status" value="1"/>
</dbReference>
<dbReference type="InterPro" id="IPR037523">
    <property type="entry name" value="VOC_core"/>
</dbReference>
<keyword evidence="1" id="KW-0479">Metal-binding</keyword>
<dbReference type="GO" id="GO:0046872">
    <property type="term" value="F:metal ion binding"/>
    <property type="evidence" value="ECO:0007669"/>
    <property type="project" value="UniProtKB-KW"/>
</dbReference>
<comment type="caution">
    <text evidence="3">The sequence shown here is derived from an EMBL/GenBank/DDBJ whole genome shotgun (WGS) entry which is preliminary data.</text>
</comment>
<reference evidence="3 4" key="1">
    <citation type="submission" date="2019-06" db="EMBL/GenBank/DDBJ databases">
        <title>Sequencing the genomes of 1000 actinobacteria strains.</title>
        <authorList>
            <person name="Klenk H.-P."/>
        </authorList>
    </citation>
    <scope>NUCLEOTIDE SEQUENCE [LARGE SCALE GENOMIC DNA]</scope>
    <source>
        <strain evidence="3 4">DSM 26477</strain>
    </source>
</reference>
<dbReference type="GO" id="GO:0046491">
    <property type="term" value="P:L-methylmalonyl-CoA metabolic process"/>
    <property type="evidence" value="ECO:0007669"/>
    <property type="project" value="TreeGrafter"/>
</dbReference>
<organism evidence="3 4">
    <name type="scientific">Homoserinimonas aerilata</name>
    <dbReference type="NCBI Taxonomy" id="1162970"/>
    <lineage>
        <taxon>Bacteria</taxon>
        <taxon>Bacillati</taxon>
        <taxon>Actinomycetota</taxon>
        <taxon>Actinomycetes</taxon>
        <taxon>Micrococcales</taxon>
        <taxon>Microbacteriaceae</taxon>
        <taxon>Homoserinimonas</taxon>
    </lineage>
</organism>
<evidence type="ECO:0000313" key="4">
    <source>
        <dbReference type="Proteomes" id="UP000317998"/>
    </source>
</evidence>
<evidence type="ECO:0000313" key="3">
    <source>
        <dbReference type="EMBL" id="TQL48403.1"/>
    </source>
</evidence>
<dbReference type="InterPro" id="IPR029068">
    <property type="entry name" value="Glyas_Bleomycin-R_OHBP_Dase"/>
</dbReference>
<dbReference type="PROSITE" id="PS51819">
    <property type="entry name" value="VOC"/>
    <property type="match status" value="1"/>
</dbReference>
<dbReference type="GO" id="GO:0004493">
    <property type="term" value="F:methylmalonyl-CoA epimerase activity"/>
    <property type="evidence" value="ECO:0007669"/>
    <property type="project" value="TreeGrafter"/>
</dbReference>